<name>A5ZN05_9FIRM</name>
<comment type="caution">
    <text evidence="2">The sequence shown here is derived from an EMBL/GenBank/DDBJ whole genome shotgun (WGS) entry which is preliminary data.</text>
</comment>
<dbReference type="eggNOG" id="ENOG502Z7RT">
    <property type="taxonomic scope" value="Bacteria"/>
</dbReference>
<dbReference type="InterPro" id="IPR040607">
    <property type="entry name" value="ALP_N"/>
</dbReference>
<reference evidence="2 3" key="2">
    <citation type="submission" date="2007-04" db="EMBL/GenBank/DDBJ databases">
        <title>Draft genome sequence of Ruminococcus obeum (ATCC 29174).</title>
        <authorList>
            <person name="Sudarsanam P."/>
            <person name="Ley R."/>
            <person name="Guruge J."/>
            <person name="Turnbaugh P.J."/>
            <person name="Mahowald M."/>
            <person name="Liep D."/>
            <person name="Gordon J."/>
        </authorList>
    </citation>
    <scope>NUCLEOTIDE SEQUENCE [LARGE SCALE GENOMIC DNA]</scope>
    <source>
        <strain evidence="2 3">ATCC 29174</strain>
    </source>
</reference>
<sequence>MNVYNKKMQGYKKLKKLLYFTKLYPIFQFQLNFPSMSFSSNFRMLISQQSSTTPVQPAELINTKMEVFFMRELRNTKIIAVDHGYGNMKTANTVTPTGIKAYETEPIFTGNILEYNGIYYRIGEGHKEFIPDKAMDEEYYLLTLMAIARELNVFSIREADVHLAAGLPLTWIRNQREDFRSYLLQNPEVHYRFNSKEYHLRFVGCSLYPQGYPAIVNRLGDFKGTNLLADIGNGTMNILYINNKKAQESRCWTEKFGVNQCMIAAKNAVLDNFGVKIEESTVEQILRFGTADISASYLDCITAVARQYVTDIFATLRKYEYNPGLMRLYVVGGGGCLIRNFGAYDKSRVTILDDICATAKGYESLAYMSLKRRG</sequence>
<dbReference type="HOGENOM" id="CLU_072750_0_0_9"/>
<dbReference type="EMBL" id="AAVO02000001">
    <property type="protein sequence ID" value="EDM89249.1"/>
    <property type="molecule type" value="Genomic_DNA"/>
</dbReference>
<dbReference type="SUPFAM" id="SSF53067">
    <property type="entry name" value="Actin-like ATPase domain"/>
    <property type="match status" value="2"/>
</dbReference>
<evidence type="ECO:0000259" key="1">
    <source>
        <dbReference type="Pfam" id="PF17989"/>
    </source>
</evidence>
<accession>A5ZN05</accession>
<dbReference type="Proteomes" id="UP000006002">
    <property type="component" value="Unassembled WGS sequence"/>
</dbReference>
<evidence type="ECO:0000313" key="2">
    <source>
        <dbReference type="EMBL" id="EDM89249.1"/>
    </source>
</evidence>
<reference evidence="2 3" key="1">
    <citation type="submission" date="2007-03" db="EMBL/GenBank/DDBJ databases">
        <authorList>
            <person name="Fulton L."/>
            <person name="Clifton S."/>
            <person name="Fulton B."/>
            <person name="Xu J."/>
            <person name="Minx P."/>
            <person name="Pepin K.H."/>
            <person name="Johnson M."/>
            <person name="Thiruvilangam P."/>
            <person name="Bhonagiri V."/>
            <person name="Nash W.E."/>
            <person name="Mardis E.R."/>
            <person name="Wilson R.K."/>
        </authorList>
    </citation>
    <scope>NUCLEOTIDE SEQUENCE [LARGE SCALE GENOMIC DNA]</scope>
    <source>
        <strain evidence="2 3">ATCC 29174</strain>
    </source>
</reference>
<feature type="domain" description="Actin-like protein N-terminal" evidence="1">
    <location>
        <begin position="80"/>
        <end position="212"/>
    </location>
</feature>
<organism evidence="2 3">
    <name type="scientific">Blautia obeum ATCC 29174</name>
    <dbReference type="NCBI Taxonomy" id="411459"/>
    <lineage>
        <taxon>Bacteria</taxon>
        <taxon>Bacillati</taxon>
        <taxon>Bacillota</taxon>
        <taxon>Clostridia</taxon>
        <taxon>Lachnospirales</taxon>
        <taxon>Lachnospiraceae</taxon>
        <taxon>Blautia</taxon>
    </lineage>
</organism>
<protein>
    <recommendedName>
        <fullName evidence="1">Actin-like protein N-terminal domain-containing protein</fullName>
    </recommendedName>
</protein>
<dbReference type="CDD" id="cd10227">
    <property type="entry name" value="ASKHA_NBD_ParM-like"/>
    <property type="match status" value="1"/>
</dbReference>
<evidence type="ECO:0000313" key="3">
    <source>
        <dbReference type="Proteomes" id="UP000006002"/>
    </source>
</evidence>
<dbReference type="Gene3D" id="3.30.420.40">
    <property type="match status" value="2"/>
</dbReference>
<gene>
    <name evidence="2" type="ORF">RUMOBE_00372</name>
</gene>
<dbReference type="AlphaFoldDB" id="A5ZN05"/>
<dbReference type="InterPro" id="IPR043129">
    <property type="entry name" value="ATPase_NBD"/>
</dbReference>
<dbReference type="Pfam" id="PF17989">
    <property type="entry name" value="ALP_N"/>
    <property type="match status" value="1"/>
</dbReference>
<proteinExistence type="predicted"/>